<feature type="transmembrane region" description="Helical" evidence="1">
    <location>
        <begin position="110"/>
        <end position="130"/>
    </location>
</feature>
<feature type="transmembrane region" description="Helical" evidence="1">
    <location>
        <begin position="184"/>
        <end position="203"/>
    </location>
</feature>
<dbReference type="RefSeq" id="WP_015329772.1">
    <property type="nucleotide sequence ID" value="NC_020054.1"/>
</dbReference>
<gene>
    <name evidence="3" type="ORF">FAES_0661</name>
</gene>
<proteinExistence type="predicted"/>
<keyword evidence="1" id="KW-0812">Transmembrane</keyword>
<evidence type="ECO:0008006" key="5">
    <source>
        <dbReference type="Google" id="ProtNLM"/>
    </source>
</evidence>
<dbReference type="EMBL" id="HE796683">
    <property type="protein sequence ID" value="CCG98672.1"/>
    <property type="molecule type" value="Genomic_DNA"/>
</dbReference>
<dbReference type="HOGENOM" id="CLU_1188524_0_0_10"/>
<dbReference type="Proteomes" id="UP000011058">
    <property type="component" value="Chromosome"/>
</dbReference>
<protein>
    <recommendedName>
        <fullName evidence="5">Cytochrome b561 domain-containing protein</fullName>
    </recommendedName>
</protein>
<sequence length="233" mass="24904">MSMIRSFLVGLLSCCAFSMVQAQDSTKVAAPATAVTDTTRPAAESADALLSSLTDSIAAPPLLPDHMLLTQRVFWGKKGLVRLVGASPPTVEGREKELKVRRTMLSLHQIGGFVTLAGFIAQGIIGSQLYNAKGNDYSRIKELHEGMATAINIAYGTTALLALTAPPPAVGQRRGLSTIKLHKYLAIVHLAGMVATNILAHQIEKDFTLKPYHRAAAYTTFGAFAASIIVLKF</sequence>
<reference evidence="3 4" key="1">
    <citation type="journal article" date="2012" name="J. Bacteriol.">
        <title>Genome Sequence of Fibrella aestuarina BUZ 2T, a Filamentous Marine Bacterium.</title>
        <authorList>
            <person name="Filippini M."/>
            <person name="Qi W."/>
            <person name="Blom J."/>
            <person name="Goesmann A."/>
            <person name="Smits T.H."/>
            <person name="Bagheri H.C."/>
        </authorList>
    </citation>
    <scope>NUCLEOTIDE SEQUENCE [LARGE SCALE GENOMIC DNA]</scope>
    <source>
        <strain evidence="4">BUZ 2T</strain>
    </source>
</reference>
<name>I0K3G9_9BACT</name>
<accession>I0K3G9</accession>
<evidence type="ECO:0000256" key="1">
    <source>
        <dbReference type="SAM" id="Phobius"/>
    </source>
</evidence>
<evidence type="ECO:0000256" key="2">
    <source>
        <dbReference type="SAM" id="SignalP"/>
    </source>
</evidence>
<dbReference type="PATRIC" id="fig|1166018.3.peg.673"/>
<feature type="transmembrane region" description="Helical" evidence="1">
    <location>
        <begin position="215"/>
        <end position="231"/>
    </location>
</feature>
<keyword evidence="1" id="KW-1133">Transmembrane helix</keyword>
<dbReference type="eggNOG" id="ENOG502ZC1U">
    <property type="taxonomic scope" value="Bacteria"/>
</dbReference>
<feature type="chain" id="PRO_5003631035" description="Cytochrome b561 domain-containing protein" evidence="2">
    <location>
        <begin position="23"/>
        <end position="233"/>
    </location>
</feature>
<feature type="signal peptide" evidence="2">
    <location>
        <begin position="1"/>
        <end position="22"/>
    </location>
</feature>
<dbReference type="KEGG" id="fae:FAES_0661"/>
<keyword evidence="2" id="KW-0732">Signal</keyword>
<keyword evidence="4" id="KW-1185">Reference proteome</keyword>
<keyword evidence="1" id="KW-0472">Membrane</keyword>
<evidence type="ECO:0000313" key="4">
    <source>
        <dbReference type="Proteomes" id="UP000011058"/>
    </source>
</evidence>
<dbReference type="AlphaFoldDB" id="I0K3G9"/>
<evidence type="ECO:0000313" key="3">
    <source>
        <dbReference type="EMBL" id="CCG98672.1"/>
    </source>
</evidence>
<organism evidence="3 4">
    <name type="scientific">Fibrella aestuarina BUZ 2</name>
    <dbReference type="NCBI Taxonomy" id="1166018"/>
    <lineage>
        <taxon>Bacteria</taxon>
        <taxon>Pseudomonadati</taxon>
        <taxon>Bacteroidota</taxon>
        <taxon>Cytophagia</taxon>
        <taxon>Cytophagales</taxon>
        <taxon>Spirosomataceae</taxon>
        <taxon>Fibrella</taxon>
    </lineage>
</organism>
<dbReference type="STRING" id="1166018.FAES_0661"/>